<name>A0ACC9CZD4_9FIRM</name>
<dbReference type="Proteomes" id="UP000220959">
    <property type="component" value="Unassembled WGS sequence"/>
</dbReference>
<comment type="caution">
    <text evidence="1">The sequence shown here is derived from an EMBL/GenBank/DDBJ whole genome shotgun (WGS) entry which is preliminary data.</text>
</comment>
<evidence type="ECO:0000313" key="2">
    <source>
        <dbReference type="Proteomes" id="UP000220959"/>
    </source>
</evidence>
<gene>
    <name evidence="1" type="ORF">CGS49_07085</name>
</gene>
<organism evidence="1 2">
    <name type="scientific">Faecalibacterium langellae</name>
    <dbReference type="NCBI Taxonomy" id="3435293"/>
    <lineage>
        <taxon>Bacteria</taxon>
        <taxon>Bacillati</taxon>
        <taxon>Bacillota</taxon>
        <taxon>Clostridia</taxon>
        <taxon>Eubacteriales</taxon>
        <taxon>Oscillospiraceae</taxon>
        <taxon>Faecalibacterium</taxon>
    </lineage>
</organism>
<evidence type="ECO:0000313" key="1">
    <source>
        <dbReference type="EMBL" id="PDX61175.1"/>
    </source>
</evidence>
<reference evidence="1 2" key="1">
    <citation type="journal article" date="2017" name="Front. Microbiol.">
        <title>New Insights into the Diversity of the Genus Faecalibacterium.</title>
        <authorList>
            <person name="Benevides L."/>
            <person name="Burman S."/>
            <person name="Martin R."/>
            <person name="Robert V."/>
            <person name="Thomas M."/>
            <person name="Miquel S."/>
            <person name="Chain F."/>
            <person name="Sokol H."/>
            <person name="Bermudez-Humaran L.G."/>
            <person name="Morrison M."/>
            <person name="Langella P."/>
            <person name="Azevedo V.A."/>
            <person name="Chatel J.M."/>
            <person name="Soares S."/>
        </authorList>
    </citation>
    <scope>NUCLEOTIDE SEQUENCE [LARGE SCALE GENOMIC DNA]</scope>
    <source>
        <strain evidence="2">CNCM I-4541</strain>
    </source>
</reference>
<proteinExistence type="predicted"/>
<sequence length="457" mass="49727">MKTFGRLIRRYVLAAVGMVLVLAVLCVGFIVWLGWRESTHTPQAEYSSGVIADAMVQTAQGLAFGPEHTPEEWMDGYAWAMVLDDDGDVVWSYALPEHLARRYTPADVARFARWYLDDYPVFCWTEDYGLFVIAMPQGSIWKYNLYNSPQLLTDVVNSILPAALCLLALGLAVCLLVSGRGAKQLRTVAAGLDALAEGQPVQLPTDGFAGEVAEKLNQTSAHLQKQGEMLARRDTARTQWIAGVSHDVRTPLALILGWAEQLERDPSLPDSARQKAGGIRTQSEKLRSLIDDLNLTSKLQYGAQPLRRQTLAAGPLVRQLAAQFCESPLADRCELSLTQTEAAERALLDADPALLGRLLENLLNNSVRHNAGPVKVSLCTEVVSGRLCLTVTDDGTGYPSQVLAALHEPEPGENAPHILGLHVVEQIAAAHGGQAVFGQAVPHGAKTTVWLPLHPEK</sequence>
<dbReference type="EMBL" id="NMTR01000017">
    <property type="protein sequence ID" value="PDX61175.1"/>
    <property type="molecule type" value="Genomic_DNA"/>
</dbReference>
<keyword evidence="2" id="KW-1185">Reference proteome</keyword>
<keyword evidence="1" id="KW-0808">Transferase</keyword>
<keyword evidence="1" id="KW-0418">Kinase</keyword>
<protein>
    <submittedName>
        <fullName evidence="1">Two-component sensor histidine kinase</fullName>
    </submittedName>
</protein>
<accession>A0ACC9CZD4</accession>